<dbReference type="InterPro" id="IPR051396">
    <property type="entry name" value="Bact_Antivir_Def_Nuclease"/>
</dbReference>
<gene>
    <name evidence="2" type="ORF">COY13_04330</name>
</gene>
<reference evidence="3" key="1">
    <citation type="submission" date="2017-09" db="EMBL/GenBank/DDBJ databases">
        <title>Depth-based differentiation of microbial function through sediment-hosted aquifers and enrichment of novel symbionts in the deep terrestrial subsurface.</title>
        <authorList>
            <person name="Probst A.J."/>
            <person name="Ladd B."/>
            <person name="Jarett J.K."/>
            <person name="Geller-Mcgrath D.E."/>
            <person name="Sieber C.M.K."/>
            <person name="Emerson J.B."/>
            <person name="Anantharaman K."/>
            <person name="Thomas B.C."/>
            <person name="Malmstrom R."/>
            <person name="Stieglmeier M."/>
            <person name="Klingl A."/>
            <person name="Woyke T."/>
            <person name="Ryan C.M."/>
            <person name="Banfield J.F."/>
        </authorList>
    </citation>
    <scope>NUCLEOTIDE SEQUENCE [LARGE SCALE GENOMIC DNA]</scope>
</reference>
<organism evidence="2 3">
    <name type="scientific">Candidatus Roizmanbacteria bacterium CG_4_10_14_0_2_um_filter_36_35</name>
    <dbReference type="NCBI Taxonomy" id="1974822"/>
    <lineage>
        <taxon>Bacteria</taxon>
        <taxon>Candidatus Roizmaniibacteriota</taxon>
    </lineage>
</organism>
<comment type="caution">
    <text evidence="2">The sequence shown here is derived from an EMBL/GenBank/DDBJ whole genome shotgun (WGS) entry which is preliminary data.</text>
</comment>
<feature type="domain" description="Endonuclease GajA/Old nuclease/RecF-like AAA" evidence="1">
    <location>
        <begin position="1"/>
        <end position="382"/>
    </location>
</feature>
<proteinExistence type="predicted"/>
<dbReference type="InterPro" id="IPR027417">
    <property type="entry name" value="P-loop_NTPase"/>
</dbReference>
<dbReference type="EMBL" id="PFOE01000097">
    <property type="protein sequence ID" value="PIZ66992.1"/>
    <property type="molecule type" value="Genomic_DNA"/>
</dbReference>
<dbReference type="Pfam" id="PF13175">
    <property type="entry name" value="AAA_15"/>
    <property type="match status" value="1"/>
</dbReference>
<evidence type="ECO:0000313" key="2">
    <source>
        <dbReference type="EMBL" id="PIZ66992.1"/>
    </source>
</evidence>
<dbReference type="PANTHER" id="PTHR43581">
    <property type="entry name" value="ATP/GTP PHOSPHATASE"/>
    <property type="match status" value="1"/>
</dbReference>
<dbReference type="InterPro" id="IPR041685">
    <property type="entry name" value="AAA_GajA/Old/RecF-like"/>
</dbReference>
<dbReference type="SUPFAM" id="SSF52540">
    <property type="entry name" value="P-loop containing nucleoside triphosphate hydrolases"/>
    <property type="match status" value="1"/>
</dbReference>
<evidence type="ECO:0000313" key="3">
    <source>
        <dbReference type="Proteomes" id="UP000230177"/>
    </source>
</evidence>
<evidence type="ECO:0000259" key="1">
    <source>
        <dbReference type="Pfam" id="PF13175"/>
    </source>
</evidence>
<dbReference type="Proteomes" id="UP000230177">
    <property type="component" value="Unassembled WGS sequence"/>
</dbReference>
<dbReference type="Gene3D" id="3.40.50.300">
    <property type="entry name" value="P-loop containing nucleotide triphosphate hydrolases"/>
    <property type="match status" value="1"/>
</dbReference>
<dbReference type="PANTHER" id="PTHR43581:SF2">
    <property type="entry name" value="EXCINUCLEASE ATPASE SUBUNIT"/>
    <property type="match status" value="1"/>
</dbReference>
<sequence length="616" mass="70487">MKLKKFRIQNYCSIIDSGVIELSENDNVSVFAGQNESGKSSLLRALYDFERGKFEPDSMPFSKGQKPIQSVSCTYRIEQSDDIADILSDIVIDDYKLEVEEGQKILDENKLKKIREFTIIKTNENGEVKDAVDDNSFKIFQAAILDKPKEVKEGKEAKADESEETKEKYIDIADEQNSDVADLFWQAGPKIVFFDDFCDLLPNKIFISALKEKKTDTEGYRAVRNLEQILETDFVKKDEEADSVRRTKEDEENEVLSVNFQKDWGQRIHGENKVLVKYDFQKRNGEGENGSYINFYVETKKGQPLPPKQRSKGLIWFLSLWLELKAQDIEHNDLVLLLDEPDQHLHVKAQKDILKLINKLASGDKNKKGDQIFYATHSPYLIEVDYLSRIKLVLNTENEGTKIEDIVTSKIDTEYKKDALQPIADAIGLNVSEFSPLNNKNVILEGISDYYYFSGMKKVLSKTGNYAFVPGIGVRQINNLISMSIGYGLSWIAIIDDDPEKGGKDSKKKFDEIKDSVFDGDEDKTKEKVHILEEIVGIENMFTHNDLKLIDSSVKQDSDKTKVVGRKRKVLFSKLFFEKADKGEITEDKISKTAKDNFKKAFDFIERNFVKSNKNS</sequence>
<dbReference type="AlphaFoldDB" id="A0A2M7U708"/>
<accession>A0A2M7U708</accession>
<name>A0A2M7U708_9BACT</name>
<dbReference type="CDD" id="cd00267">
    <property type="entry name" value="ABC_ATPase"/>
    <property type="match status" value="1"/>
</dbReference>
<protein>
    <recommendedName>
        <fullName evidence="1">Endonuclease GajA/Old nuclease/RecF-like AAA domain-containing protein</fullName>
    </recommendedName>
</protein>